<dbReference type="AlphaFoldDB" id="A0A835WX92"/>
<proteinExistence type="predicted"/>
<evidence type="ECO:0000313" key="3">
    <source>
        <dbReference type="Proteomes" id="UP000613740"/>
    </source>
</evidence>
<reference evidence="2" key="1">
    <citation type="journal article" date="2020" name="bioRxiv">
        <title>Comparative genomics of Chlamydomonas.</title>
        <authorList>
            <person name="Craig R.J."/>
            <person name="Hasan A.R."/>
            <person name="Ness R.W."/>
            <person name="Keightley P.D."/>
        </authorList>
    </citation>
    <scope>NUCLEOTIDE SEQUENCE</scope>
    <source>
        <strain evidence="2">CCAP 11/173</strain>
    </source>
</reference>
<gene>
    <name evidence="2" type="ORF">HYH02_001076</name>
</gene>
<keyword evidence="3" id="KW-1185">Reference proteome</keyword>
<feature type="compositionally biased region" description="Low complexity" evidence="1">
    <location>
        <begin position="13"/>
        <end position="24"/>
    </location>
</feature>
<name>A0A835WX92_9CHLO</name>
<protein>
    <submittedName>
        <fullName evidence="2">Uncharacterized protein</fullName>
    </submittedName>
</protein>
<dbReference type="Proteomes" id="UP000613740">
    <property type="component" value="Unassembled WGS sequence"/>
</dbReference>
<accession>A0A835WX92</accession>
<comment type="caution">
    <text evidence="2">The sequence shown here is derived from an EMBL/GenBank/DDBJ whole genome shotgun (WGS) entry which is preliminary data.</text>
</comment>
<sequence length="165" mass="16419">MEVPPLQQHERAAAAGPAVTVSAPSSRPRFASLQEALAALGATVAQLPPLVLPPRPTGDAAAADAGELLPRPIQATAAGDFIGAAAAAAAAVMHIFMTCPAAASASSASATRSSGDCVDVLPAALCSARSSKRPSAAVPPMLTSLSATPHAWAHSPRHLVLPDAR</sequence>
<dbReference type="EMBL" id="JAEHOD010000002">
    <property type="protein sequence ID" value="KAG2454035.1"/>
    <property type="molecule type" value="Genomic_DNA"/>
</dbReference>
<evidence type="ECO:0000313" key="2">
    <source>
        <dbReference type="EMBL" id="KAG2454035.1"/>
    </source>
</evidence>
<evidence type="ECO:0000256" key="1">
    <source>
        <dbReference type="SAM" id="MobiDB-lite"/>
    </source>
</evidence>
<feature type="region of interest" description="Disordered" evidence="1">
    <location>
        <begin position="1"/>
        <end position="24"/>
    </location>
</feature>
<organism evidence="2 3">
    <name type="scientific">Chlamydomonas schloesseri</name>
    <dbReference type="NCBI Taxonomy" id="2026947"/>
    <lineage>
        <taxon>Eukaryota</taxon>
        <taxon>Viridiplantae</taxon>
        <taxon>Chlorophyta</taxon>
        <taxon>core chlorophytes</taxon>
        <taxon>Chlorophyceae</taxon>
        <taxon>CS clade</taxon>
        <taxon>Chlamydomonadales</taxon>
        <taxon>Chlamydomonadaceae</taxon>
        <taxon>Chlamydomonas</taxon>
    </lineage>
</organism>